<dbReference type="InterPro" id="IPR036020">
    <property type="entry name" value="WW_dom_sf"/>
</dbReference>
<dbReference type="PROSITE" id="PS50020">
    <property type="entry name" value="WW_DOMAIN_2"/>
    <property type="match status" value="1"/>
</dbReference>
<dbReference type="eggNOG" id="KOG2743">
    <property type="taxonomic scope" value="Eukaryota"/>
</dbReference>
<dbReference type="SMART" id="SM00833">
    <property type="entry name" value="CobW_C"/>
    <property type="match status" value="1"/>
</dbReference>
<dbReference type="InterPro" id="IPR036627">
    <property type="entry name" value="CobW-likC_sf"/>
</dbReference>
<dbReference type="Pfam" id="PF07683">
    <property type="entry name" value="CobW_C"/>
    <property type="match status" value="1"/>
</dbReference>
<feature type="compositionally biased region" description="Basic and acidic residues" evidence="3">
    <location>
        <begin position="78"/>
        <end position="89"/>
    </location>
</feature>
<evidence type="ECO:0000256" key="3">
    <source>
        <dbReference type="SAM" id="MobiDB-lite"/>
    </source>
</evidence>
<organism evidence="4 5">
    <name type="scientific">Chlamydomonas reinhardtii</name>
    <name type="common">Chlamydomonas smithii</name>
    <dbReference type="NCBI Taxonomy" id="3055"/>
    <lineage>
        <taxon>Eukaryota</taxon>
        <taxon>Viridiplantae</taxon>
        <taxon>Chlorophyta</taxon>
        <taxon>core chlorophytes</taxon>
        <taxon>Chlorophyceae</taxon>
        <taxon>CS clade</taxon>
        <taxon>Chlamydomonadales</taxon>
        <taxon>Chlamydomonadaceae</taxon>
        <taxon>Chlamydomonas</taxon>
    </lineage>
</organism>
<sequence>MSEVMEMHSRGARTAGRAAMATNVTESMRQELNTAMGTLELASPDFSDPPSPRSGARSSGEHQPRQAPAGDQQNGDAGSRDGQEQRSADHSAAQARLQLEAEPQPNQPAPGACPGQAARSVYLSIAESLAGRKHAREEDARQAAIEKGASTPPRRQSCEGDRGAQRVAKKLAPNGNMDLAGVEAVDIHASGALDEYRFNMFMRDLMAEKKTDILCCKGVLNMQGYGDTKFVFKGAHEAICYGPAEQPWKPDETRFSHVVFIGRGLDKEALKEGLSSCLWKPPPPGWEKIRDVNTKLSFYVNKKTGEKTWVRPEAPA</sequence>
<dbReference type="OrthoDB" id="258627at2759"/>
<dbReference type="SUPFAM" id="SSF90002">
    <property type="entry name" value="Hypothetical protein YjiA, C-terminal domain"/>
    <property type="match status" value="1"/>
</dbReference>
<dbReference type="GeneID" id="5717628"/>
<dbReference type="RefSeq" id="XP_001691931.1">
    <property type="nucleotide sequence ID" value="XM_001691879.2"/>
</dbReference>
<dbReference type="GO" id="GO:0005737">
    <property type="term" value="C:cytoplasm"/>
    <property type="evidence" value="ECO:0000318"/>
    <property type="project" value="GO_Central"/>
</dbReference>
<dbReference type="Gramene" id="PNW72036">
    <property type="protein sequence ID" value="PNW72036"/>
    <property type="gene ID" value="CHLRE_16g685050v5"/>
</dbReference>
<dbReference type="SUPFAM" id="SSF51045">
    <property type="entry name" value="WW domain"/>
    <property type="match status" value="1"/>
</dbReference>
<protein>
    <submittedName>
        <fullName evidence="4">Uncharacterized protein</fullName>
    </submittedName>
</protein>
<dbReference type="Gene3D" id="3.30.1220.10">
    <property type="entry name" value="CobW-like, C-terminal domain"/>
    <property type="match status" value="1"/>
</dbReference>
<dbReference type="GO" id="GO:0000166">
    <property type="term" value="F:nucleotide binding"/>
    <property type="evidence" value="ECO:0007669"/>
    <property type="project" value="UniProtKB-KW"/>
</dbReference>
<name>A8IS98_CHLRE</name>
<dbReference type="InterPro" id="IPR011629">
    <property type="entry name" value="CobW-like_C"/>
</dbReference>
<evidence type="ECO:0000313" key="5">
    <source>
        <dbReference type="Proteomes" id="UP000006906"/>
    </source>
</evidence>
<dbReference type="PANTHER" id="PTHR13748:SF70">
    <property type="entry name" value="COBW_HYPB_UREG NUCLEOTIDE-BINDING DOMAIN-CONTAINING PROTEIN"/>
    <property type="match status" value="1"/>
</dbReference>
<dbReference type="CDD" id="cd00201">
    <property type="entry name" value="WW"/>
    <property type="match status" value="1"/>
</dbReference>
<evidence type="ECO:0000313" key="4">
    <source>
        <dbReference type="EMBL" id="PNW72036.1"/>
    </source>
</evidence>
<keyword evidence="2" id="KW-0143">Chaperone</keyword>
<accession>A8IS98</accession>
<keyword evidence="1" id="KW-0547">Nucleotide-binding</keyword>
<dbReference type="InParanoid" id="A8IS98"/>
<dbReference type="InterPro" id="IPR001202">
    <property type="entry name" value="WW_dom"/>
</dbReference>
<dbReference type="PaxDb" id="3055-EDP04421"/>
<dbReference type="AlphaFoldDB" id="A8IS98"/>
<evidence type="ECO:0000256" key="2">
    <source>
        <dbReference type="ARBA" id="ARBA00023186"/>
    </source>
</evidence>
<dbReference type="KEGG" id="cre:CHLRE_16g685050v5"/>
<dbReference type="ExpressionAtlas" id="A8IS98">
    <property type="expression patterns" value="baseline"/>
</dbReference>
<dbReference type="SMART" id="SM00456">
    <property type="entry name" value="WW"/>
    <property type="match status" value="1"/>
</dbReference>
<proteinExistence type="predicted"/>
<feature type="compositionally biased region" description="Polar residues" evidence="3">
    <location>
        <begin position="23"/>
        <end position="36"/>
    </location>
</feature>
<feature type="region of interest" description="Disordered" evidence="3">
    <location>
        <begin position="1"/>
        <end position="94"/>
    </location>
</feature>
<evidence type="ECO:0000256" key="1">
    <source>
        <dbReference type="ARBA" id="ARBA00022741"/>
    </source>
</evidence>
<dbReference type="InterPro" id="IPR051316">
    <property type="entry name" value="Zinc-reg_GTPase_activator"/>
</dbReference>
<keyword evidence="5" id="KW-1185">Reference proteome</keyword>
<feature type="region of interest" description="Disordered" evidence="3">
    <location>
        <begin position="133"/>
        <end position="165"/>
    </location>
</feature>
<gene>
    <name evidence="4" type="ORF">CHLRE_16g685050v5</name>
</gene>
<feature type="compositionally biased region" description="Low complexity" evidence="3">
    <location>
        <begin position="12"/>
        <end position="22"/>
    </location>
</feature>
<reference evidence="4 5" key="1">
    <citation type="journal article" date="2007" name="Science">
        <title>The Chlamydomonas genome reveals the evolution of key animal and plant functions.</title>
        <authorList>
            <person name="Merchant S.S."/>
            <person name="Prochnik S.E."/>
            <person name="Vallon O."/>
            <person name="Harris E.H."/>
            <person name="Karpowicz S.J."/>
            <person name="Witman G.B."/>
            <person name="Terry A."/>
            <person name="Salamov A."/>
            <person name="Fritz-Laylin L.K."/>
            <person name="Marechal-Drouard L."/>
            <person name="Marshall W.F."/>
            <person name="Qu L.H."/>
            <person name="Nelson D.R."/>
            <person name="Sanderfoot A.A."/>
            <person name="Spalding M.H."/>
            <person name="Kapitonov V.V."/>
            <person name="Ren Q."/>
            <person name="Ferris P."/>
            <person name="Lindquist E."/>
            <person name="Shapiro H."/>
            <person name="Lucas S.M."/>
            <person name="Grimwood J."/>
            <person name="Schmutz J."/>
            <person name="Cardol P."/>
            <person name="Cerutti H."/>
            <person name="Chanfreau G."/>
            <person name="Chen C.L."/>
            <person name="Cognat V."/>
            <person name="Croft M.T."/>
            <person name="Dent R."/>
            <person name="Dutcher S."/>
            <person name="Fernandez E."/>
            <person name="Fukuzawa H."/>
            <person name="Gonzalez-Ballester D."/>
            <person name="Gonzalez-Halphen D."/>
            <person name="Hallmann A."/>
            <person name="Hanikenne M."/>
            <person name="Hippler M."/>
            <person name="Inwood W."/>
            <person name="Jabbari K."/>
            <person name="Kalanon M."/>
            <person name="Kuras R."/>
            <person name="Lefebvre P.A."/>
            <person name="Lemaire S.D."/>
            <person name="Lobanov A.V."/>
            <person name="Lohr M."/>
            <person name="Manuell A."/>
            <person name="Meier I."/>
            <person name="Mets L."/>
            <person name="Mittag M."/>
            <person name="Mittelmeier T."/>
            <person name="Moroney J.V."/>
            <person name="Moseley J."/>
            <person name="Napoli C."/>
            <person name="Nedelcu A.M."/>
            <person name="Niyogi K."/>
            <person name="Novoselov S.V."/>
            <person name="Paulsen I.T."/>
            <person name="Pazour G."/>
            <person name="Purton S."/>
            <person name="Ral J.P."/>
            <person name="Riano-Pachon D.M."/>
            <person name="Riekhof W."/>
            <person name="Rymarquis L."/>
            <person name="Schroda M."/>
            <person name="Stern D."/>
            <person name="Umen J."/>
            <person name="Willows R."/>
            <person name="Wilson N."/>
            <person name="Zimmer S.L."/>
            <person name="Allmer J."/>
            <person name="Balk J."/>
            <person name="Bisova K."/>
            <person name="Chen C.J."/>
            <person name="Elias M."/>
            <person name="Gendler K."/>
            <person name="Hauser C."/>
            <person name="Lamb M.R."/>
            <person name="Ledford H."/>
            <person name="Long J.C."/>
            <person name="Minagawa J."/>
            <person name="Page M.D."/>
            <person name="Pan J."/>
            <person name="Pootakham W."/>
            <person name="Roje S."/>
            <person name="Rose A."/>
            <person name="Stahlberg E."/>
            <person name="Terauchi A.M."/>
            <person name="Yang P."/>
            <person name="Ball S."/>
            <person name="Bowler C."/>
            <person name="Dieckmann C.L."/>
            <person name="Gladyshev V.N."/>
            <person name="Green P."/>
            <person name="Jorgensen R."/>
            <person name="Mayfield S."/>
            <person name="Mueller-Roeber B."/>
            <person name="Rajamani S."/>
            <person name="Sayre R.T."/>
            <person name="Brokstein P."/>
            <person name="Dubchak I."/>
            <person name="Goodstein D."/>
            <person name="Hornick L."/>
            <person name="Huang Y.W."/>
            <person name="Jhaveri J."/>
            <person name="Luo Y."/>
            <person name="Martinez D."/>
            <person name="Ngau W.C."/>
            <person name="Otillar B."/>
            <person name="Poliakov A."/>
            <person name="Porter A."/>
            <person name="Szajkowski L."/>
            <person name="Werner G."/>
            <person name="Zhou K."/>
            <person name="Grigoriev I.V."/>
            <person name="Rokhsar D.S."/>
            <person name="Grossman A.R."/>
        </authorList>
    </citation>
    <scope>NUCLEOTIDE SEQUENCE [LARGE SCALE GENOMIC DNA]</scope>
    <source>
        <strain evidence="5">CC-503</strain>
    </source>
</reference>
<dbReference type="EMBL" id="CM008977">
    <property type="protein sequence ID" value="PNW72036.1"/>
    <property type="molecule type" value="Genomic_DNA"/>
</dbReference>
<dbReference type="Gene3D" id="2.20.70.10">
    <property type="match status" value="1"/>
</dbReference>
<dbReference type="PANTHER" id="PTHR13748">
    <property type="entry name" value="COBW-RELATED"/>
    <property type="match status" value="1"/>
</dbReference>
<dbReference type="SMR" id="A8IS98"/>
<dbReference type="Proteomes" id="UP000006906">
    <property type="component" value="Chromosome 16"/>
</dbReference>
<dbReference type="Pfam" id="PF00397">
    <property type="entry name" value="WW"/>
    <property type="match status" value="1"/>
</dbReference>
<dbReference type="HOGENOM" id="CLU_880963_0_0_1"/>